<evidence type="ECO:0000313" key="1">
    <source>
        <dbReference type="EMBL" id="CAG8677092.1"/>
    </source>
</evidence>
<name>A0ACA9NVG6_9GLOM</name>
<proteinExistence type="predicted"/>
<feature type="non-terminal residue" evidence="1">
    <location>
        <position position="77"/>
    </location>
</feature>
<dbReference type="EMBL" id="CAJVPM010030607">
    <property type="protein sequence ID" value="CAG8677092.1"/>
    <property type="molecule type" value="Genomic_DNA"/>
</dbReference>
<accession>A0ACA9NVG6</accession>
<reference evidence="1" key="1">
    <citation type="submission" date="2021-06" db="EMBL/GenBank/DDBJ databases">
        <authorList>
            <person name="Kallberg Y."/>
            <person name="Tangrot J."/>
            <person name="Rosling A."/>
        </authorList>
    </citation>
    <scope>NUCLEOTIDE SEQUENCE</scope>
    <source>
        <strain evidence="1">AU212A</strain>
    </source>
</reference>
<evidence type="ECO:0000313" key="2">
    <source>
        <dbReference type="Proteomes" id="UP000789860"/>
    </source>
</evidence>
<organism evidence="1 2">
    <name type="scientific">Scutellospora calospora</name>
    <dbReference type="NCBI Taxonomy" id="85575"/>
    <lineage>
        <taxon>Eukaryota</taxon>
        <taxon>Fungi</taxon>
        <taxon>Fungi incertae sedis</taxon>
        <taxon>Mucoromycota</taxon>
        <taxon>Glomeromycotina</taxon>
        <taxon>Glomeromycetes</taxon>
        <taxon>Diversisporales</taxon>
        <taxon>Gigasporaceae</taxon>
        <taxon>Scutellospora</taxon>
    </lineage>
</organism>
<gene>
    <name evidence="1" type="ORF">SCALOS_LOCUS9586</name>
</gene>
<keyword evidence="2" id="KW-1185">Reference proteome</keyword>
<dbReference type="Proteomes" id="UP000789860">
    <property type="component" value="Unassembled WGS sequence"/>
</dbReference>
<comment type="caution">
    <text evidence="1">The sequence shown here is derived from an EMBL/GenBank/DDBJ whole genome shotgun (WGS) entry which is preliminary data.</text>
</comment>
<protein>
    <submittedName>
        <fullName evidence="1">8402_t:CDS:1</fullName>
    </submittedName>
</protein>
<sequence>MNKRSNINLLFDNYSYQKPTKKTKNNSDDFFFTFFGKNLDDFTIYQNLKNASNKSTPMSIPNLPCDIICDLEETTED</sequence>